<evidence type="ECO:0000313" key="3">
    <source>
        <dbReference type="Proteomes" id="UP000054549"/>
    </source>
</evidence>
<dbReference type="SUPFAM" id="SSF52540">
    <property type="entry name" value="P-loop containing nucleoside triphosphate hydrolases"/>
    <property type="match status" value="1"/>
</dbReference>
<dbReference type="PANTHER" id="PTHR46082">
    <property type="entry name" value="ATP/GTP-BINDING PROTEIN-RELATED"/>
    <property type="match status" value="1"/>
</dbReference>
<dbReference type="InterPro" id="IPR011990">
    <property type="entry name" value="TPR-like_helical_dom_sf"/>
</dbReference>
<dbReference type="PANTHER" id="PTHR46082:SF6">
    <property type="entry name" value="AAA+ ATPASE DOMAIN-CONTAINING PROTEIN-RELATED"/>
    <property type="match status" value="1"/>
</dbReference>
<dbReference type="SUPFAM" id="SSF48452">
    <property type="entry name" value="TPR-like"/>
    <property type="match status" value="1"/>
</dbReference>
<dbReference type="HOGENOM" id="CLU_000288_125_8_1"/>
<protein>
    <recommendedName>
        <fullName evidence="1">NB-ARC domain-containing protein</fullName>
    </recommendedName>
</protein>
<dbReference type="InterPro" id="IPR053137">
    <property type="entry name" value="NLR-like"/>
</dbReference>
<dbReference type="Gene3D" id="3.40.50.300">
    <property type="entry name" value="P-loop containing nucleotide triphosphate hydrolases"/>
    <property type="match status" value="1"/>
</dbReference>
<organism evidence="2 3">
    <name type="scientific">Amanita muscaria (strain Koide BX008)</name>
    <dbReference type="NCBI Taxonomy" id="946122"/>
    <lineage>
        <taxon>Eukaryota</taxon>
        <taxon>Fungi</taxon>
        <taxon>Dikarya</taxon>
        <taxon>Basidiomycota</taxon>
        <taxon>Agaricomycotina</taxon>
        <taxon>Agaricomycetes</taxon>
        <taxon>Agaricomycetidae</taxon>
        <taxon>Agaricales</taxon>
        <taxon>Pluteineae</taxon>
        <taxon>Amanitaceae</taxon>
        <taxon>Amanita</taxon>
    </lineage>
</organism>
<dbReference type="InParanoid" id="A0A0C2X7Y9"/>
<dbReference type="InterPro" id="IPR002182">
    <property type="entry name" value="NB-ARC"/>
</dbReference>
<reference evidence="2 3" key="1">
    <citation type="submission" date="2014-04" db="EMBL/GenBank/DDBJ databases">
        <title>Evolutionary Origins and Diversification of the Mycorrhizal Mutualists.</title>
        <authorList>
            <consortium name="DOE Joint Genome Institute"/>
            <consortium name="Mycorrhizal Genomics Consortium"/>
            <person name="Kohler A."/>
            <person name="Kuo A."/>
            <person name="Nagy L.G."/>
            <person name="Floudas D."/>
            <person name="Copeland A."/>
            <person name="Barry K.W."/>
            <person name="Cichocki N."/>
            <person name="Veneault-Fourrey C."/>
            <person name="LaButti K."/>
            <person name="Lindquist E.A."/>
            <person name="Lipzen A."/>
            <person name="Lundell T."/>
            <person name="Morin E."/>
            <person name="Murat C."/>
            <person name="Riley R."/>
            <person name="Ohm R."/>
            <person name="Sun H."/>
            <person name="Tunlid A."/>
            <person name="Henrissat B."/>
            <person name="Grigoriev I.V."/>
            <person name="Hibbett D.S."/>
            <person name="Martin F."/>
        </authorList>
    </citation>
    <scope>NUCLEOTIDE SEQUENCE [LARGE SCALE GENOMIC DNA]</scope>
    <source>
        <strain evidence="2 3">Koide BX008</strain>
    </source>
</reference>
<sequence>PSLDQIPRLPPLRSPSTSFTGRDSYLQALKDHFSPNLDGERKKFLLYGMGGIGKTQICLKFIEKYGKKWFSDIFWIDASSEYTVDLCLRQIAQKNRLDSTPSAESALEWISDRHDWLMVFDNADGGYKVVEKFIPSGNGGGILITSRDRALTRITSGTHSLEVTELEGEEAIALLLKSAGVDCSSVNVGIAAEKLVAELGCIPLAIDQAGAYVQSCDCGLDYYLELFMKHRAKLMQDKEFTGASLYKYSTYGTWEISIEEIKHRAEGENTAQRIAAESALILHNIFAFLHHDNISGEIFEKAAVNFMERRGEKTNASLPQSISWLDSKTLFLNEDGNWDGLQFQAGIRVLMSFSLIRKHEMLYSVHPLIQAWSRDRMPVTNVSDHCQRSRSILACSLKLDEEDNYKFWSLVAPHIKRNGSKEKLGPLHPETLIAMGNLARTYQHQGKWKEAENLQVQVMEGSKEKLGPLHPGTLTAMGNLAITYKSQNKMKEAKELLSASVNGMQQVLGVEHPTTTRYMQLLAGSTWNVEGNQSNTSAVKDDLSKFFHHIRLKIPNMKSRRG</sequence>
<keyword evidence="3" id="KW-1185">Reference proteome</keyword>
<evidence type="ECO:0000313" key="2">
    <source>
        <dbReference type="EMBL" id="KIL65421.1"/>
    </source>
</evidence>
<dbReference type="InterPro" id="IPR027417">
    <property type="entry name" value="P-loop_NTPase"/>
</dbReference>
<feature type="non-terminal residue" evidence="2">
    <location>
        <position position="1"/>
    </location>
</feature>
<proteinExistence type="predicted"/>
<dbReference type="OrthoDB" id="771227at2759"/>
<dbReference type="Gene3D" id="1.25.40.10">
    <property type="entry name" value="Tetratricopeptide repeat domain"/>
    <property type="match status" value="1"/>
</dbReference>
<dbReference type="Pfam" id="PF00931">
    <property type="entry name" value="NB-ARC"/>
    <property type="match status" value="1"/>
</dbReference>
<dbReference type="AlphaFoldDB" id="A0A0C2X7Y9"/>
<evidence type="ECO:0000259" key="1">
    <source>
        <dbReference type="Pfam" id="PF00931"/>
    </source>
</evidence>
<dbReference type="Proteomes" id="UP000054549">
    <property type="component" value="Unassembled WGS sequence"/>
</dbReference>
<gene>
    <name evidence="2" type="ORF">M378DRAFT_76919</name>
</gene>
<feature type="domain" description="NB-ARC" evidence="1">
    <location>
        <begin position="39"/>
        <end position="179"/>
    </location>
</feature>
<name>A0A0C2X7Y9_AMAMK</name>
<dbReference type="EMBL" id="KN818242">
    <property type="protein sequence ID" value="KIL65421.1"/>
    <property type="molecule type" value="Genomic_DNA"/>
</dbReference>
<accession>A0A0C2X7Y9</accession>
<dbReference type="STRING" id="946122.A0A0C2X7Y9"/>
<dbReference type="Pfam" id="PF13424">
    <property type="entry name" value="TPR_12"/>
    <property type="match status" value="1"/>
</dbReference>
<dbReference type="GO" id="GO:0043531">
    <property type="term" value="F:ADP binding"/>
    <property type="evidence" value="ECO:0007669"/>
    <property type="project" value="InterPro"/>
</dbReference>